<evidence type="ECO:0000313" key="4">
    <source>
        <dbReference type="Proteomes" id="UP000288943"/>
    </source>
</evidence>
<dbReference type="EMBL" id="CP026520">
    <property type="protein sequence ID" value="QAV21273.1"/>
    <property type="molecule type" value="Genomic_DNA"/>
</dbReference>
<reference evidence="2 5" key="2">
    <citation type="submission" date="2022-05" db="EMBL/GenBank/DDBJ databases">
        <title>Genome Sequencing of Bee-Associated Microbes.</title>
        <authorList>
            <person name="Dunlap C."/>
        </authorList>
    </citation>
    <scope>NUCLEOTIDE SEQUENCE [LARGE SCALE GENOMIC DNA]</scope>
    <source>
        <strain evidence="2 5">NRRL B-23120</strain>
    </source>
</reference>
<keyword evidence="1" id="KW-0472">Membrane</keyword>
<name>A0A410X3R7_9BACL</name>
<keyword evidence="1" id="KW-0812">Transmembrane</keyword>
<accession>A0A410X3R7</accession>
<feature type="transmembrane region" description="Helical" evidence="1">
    <location>
        <begin position="84"/>
        <end position="104"/>
    </location>
</feature>
<keyword evidence="5" id="KW-1185">Reference proteome</keyword>
<reference evidence="3 4" key="1">
    <citation type="submission" date="2018-01" db="EMBL/GenBank/DDBJ databases">
        <title>The whole genome sequencing and assembly of Paenibacillus chitinolyticus KCCM 41400 strain.</title>
        <authorList>
            <person name="Kim J.-Y."/>
            <person name="Park M.-K."/>
            <person name="Lee Y.-J."/>
            <person name="Yi H."/>
            <person name="Bahn Y.-S."/>
            <person name="Kim J.F."/>
            <person name="Lee D.-W."/>
        </authorList>
    </citation>
    <scope>NUCLEOTIDE SEQUENCE [LARGE SCALE GENOMIC DNA]</scope>
    <source>
        <strain evidence="3 4">KCCM 41400</strain>
    </source>
</reference>
<dbReference type="OrthoDB" id="2609194at2"/>
<organism evidence="3 4">
    <name type="scientific">Paenibacillus chitinolyticus</name>
    <dbReference type="NCBI Taxonomy" id="79263"/>
    <lineage>
        <taxon>Bacteria</taxon>
        <taxon>Bacillati</taxon>
        <taxon>Bacillota</taxon>
        <taxon>Bacilli</taxon>
        <taxon>Bacillales</taxon>
        <taxon>Paenibacillaceae</taxon>
        <taxon>Paenibacillus</taxon>
    </lineage>
</organism>
<feature type="transmembrane region" description="Helical" evidence="1">
    <location>
        <begin position="6"/>
        <end position="25"/>
    </location>
</feature>
<evidence type="ECO:0000313" key="3">
    <source>
        <dbReference type="EMBL" id="QAV21273.1"/>
    </source>
</evidence>
<dbReference type="EMBL" id="JAMDMJ010000012">
    <property type="protein sequence ID" value="MCY9596206.1"/>
    <property type="molecule type" value="Genomic_DNA"/>
</dbReference>
<dbReference type="KEGG" id="pchi:PC41400_27845"/>
<gene>
    <name evidence="2" type="ORF">M5X16_10515</name>
    <name evidence="3" type="ORF">PC41400_27845</name>
</gene>
<keyword evidence="1" id="KW-1133">Transmembrane helix</keyword>
<feature type="transmembrane region" description="Helical" evidence="1">
    <location>
        <begin position="45"/>
        <end position="64"/>
    </location>
</feature>
<dbReference type="Proteomes" id="UP000288943">
    <property type="component" value="Chromosome"/>
</dbReference>
<dbReference type="Proteomes" id="UP001527202">
    <property type="component" value="Unassembled WGS sequence"/>
</dbReference>
<feature type="transmembrane region" description="Helical" evidence="1">
    <location>
        <begin position="124"/>
        <end position="146"/>
    </location>
</feature>
<evidence type="ECO:0000313" key="5">
    <source>
        <dbReference type="Proteomes" id="UP001527202"/>
    </source>
</evidence>
<sequence length="183" mass="20962">MNNYVLLFGLLLLLFFGLNVLLNYLSHRDHEPAPSWKTKIWAIPLLSLLIIGPVIGFAFLYMTFFRGIEHTSSLISFTGKADLFTFSLVILLSFLFFETFIHPLTHALIRYGLKRPPSIYSRQIITIIADCLLIYVFAHLIPGVYIKDFLSALTLSVALHVIEWVLAGIMILYKKNNKKNLNM</sequence>
<proteinExistence type="predicted"/>
<evidence type="ECO:0000313" key="2">
    <source>
        <dbReference type="EMBL" id="MCY9596206.1"/>
    </source>
</evidence>
<evidence type="ECO:0000256" key="1">
    <source>
        <dbReference type="SAM" id="Phobius"/>
    </source>
</evidence>
<dbReference type="AlphaFoldDB" id="A0A410X3R7"/>
<dbReference type="RefSeq" id="WP_042235763.1">
    <property type="nucleotide sequence ID" value="NZ_CP026520.1"/>
</dbReference>
<dbReference type="GeneID" id="95378605"/>
<protein>
    <submittedName>
        <fullName evidence="3">Uncharacterized protein</fullName>
    </submittedName>
</protein>
<feature type="transmembrane region" description="Helical" evidence="1">
    <location>
        <begin position="152"/>
        <end position="173"/>
    </location>
</feature>